<evidence type="ECO:0000256" key="5">
    <source>
        <dbReference type="ARBA" id="ARBA00023315"/>
    </source>
</evidence>
<sequence>MKWVKIKKAEINEWNEKLKATHASFFQYPYYASGYTFFLFSKPLYIKLVNDQQQELGYSCILNVGAFPFKAGLIIRGPVFFKTNVDHRSSLIALKKFAVKERYTFLRVNANEPAIEELLNTDSEFEHKDYFPSYKGSQGIDLNIYYKPFDELLKSFRTDCRNKIRFANEKNYLFEKVKTSTDLEKVYDLFVGLGSKKKFSYRPLKSYTKIFKEGIKHELCSVYTASLDGRIICAAFIVKDSQSFTYFSGALELQNIPAKYSPANNLHYLIMQDCFYKEDRKIYNLSYSPRESGVYMFKTSFRPEEICKPGFYTYVINRKIAERIFSLQGKSISAIRTKLRSIIKLFNK</sequence>
<evidence type="ECO:0000256" key="2">
    <source>
        <dbReference type="ARBA" id="ARBA00022679"/>
    </source>
</evidence>
<comment type="similarity">
    <text evidence="1">Belongs to the FemABX family.</text>
</comment>
<feature type="domain" description="BioF2-like acetyltransferase" evidence="7">
    <location>
        <begin position="154"/>
        <end position="277"/>
    </location>
</feature>
<gene>
    <name evidence="8" type="ORF">FRZ67_17955</name>
</gene>
<dbReference type="InterPro" id="IPR050644">
    <property type="entry name" value="PG_Glycine_Bridge_Synth"/>
</dbReference>
<organism evidence="8 9">
    <name type="scientific">Panacibacter ginsenosidivorans</name>
    <dbReference type="NCBI Taxonomy" id="1813871"/>
    <lineage>
        <taxon>Bacteria</taxon>
        <taxon>Pseudomonadati</taxon>
        <taxon>Bacteroidota</taxon>
        <taxon>Chitinophagia</taxon>
        <taxon>Chitinophagales</taxon>
        <taxon>Chitinophagaceae</taxon>
        <taxon>Panacibacter</taxon>
    </lineage>
</organism>
<dbReference type="PANTHER" id="PTHR36174">
    <property type="entry name" value="LIPID II:GLYCINE GLYCYLTRANSFERASE"/>
    <property type="match status" value="1"/>
</dbReference>
<dbReference type="InterPro" id="IPR038740">
    <property type="entry name" value="BioF2-like_GNAT_dom"/>
</dbReference>
<dbReference type="GO" id="GO:0071555">
    <property type="term" value="P:cell wall organization"/>
    <property type="evidence" value="ECO:0007669"/>
    <property type="project" value="UniProtKB-KW"/>
</dbReference>
<name>A0A5B8VDH5_9BACT</name>
<keyword evidence="6" id="KW-0961">Cell wall biogenesis/degradation</keyword>
<evidence type="ECO:0000256" key="3">
    <source>
        <dbReference type="ARBA" id="ARBA00022960"/>
    </source>
</evidence>
<dbReference type="GO" id="GO:0016755">
    <property type="term" value="F:aminoacyltransferase activity"/>
    <property type="evidence" value="ECO:0007669"/>
    <property type="project" value="InterPro"/>
</dbReference>
<dbReference type="Pfam" id="PF13480">
    <property type="entry name" value="Acetyltransf_6"/>
    <property type="match status" value="1"/>
</dbReference>
<dbReference type="GO" id="GO:0009252">
    <property type="term" value="P:peptidoglycan biosynthetic process"/>
    <property type="evidence" value="ECO:0007669"/>
    <property type="project" value="UniProtKB-KW"/>
</dbReference>
<dbReference type="Proteomes" id="UP000321533">
    <property type="component" value="Chromosome"/>
</dbReference>
<evidence type="ECO:0000256" key="6">
    <source>
        <dbReference type="ARBA" id="ARBA00023316"/>
    </source>
</evidence>
<dbReference type="PROSITE" id="PS51191">
    <property type="entry name" value="FEMABX"/>
    <property type="match status" value="1"/>
</dbReference>
<dbReference type="AlphaFoldDB" id="A0A5B8VDH5"/>
<dbReference type="EMBL" id="CP042435">
    <property type="protein sequence ID" value="QEC69105.1"/>
    <property type="molecule type" value="Genomic_DNA"/>
</dbReference>
<dbReference type="PANTHER" id="PTHR36174:SF1">
    <property type="entry name" value="LIPID II:GLYCINE GLYCYLTRANSFERASE"/>
    <property type="match status" value="1"/>
</dbReference>
<keyword evidence="2 8" id="KW-0808">Transferase</keyword>
<keyword evidence="4" id="KW-0573">Peptidoglycan synthesis</keyword>
<evidence type="ECO:0000256" key="4">
    <source>
        <dbReference type="ARBA" id="ARBA00022984"/>
    </source>
</evidence>
<evidence type="ECO:0000259" key="7">
    <source>
        <dbReference type="Pfam" id="PF13480"/>
    </source>
</evidence>
<evidence type="ECO:0000256" key="1">
    <source>
        <dbReference type="ARBA" id="ARBA00009943"/>
    </source>
</evidence>
<protein>
    <submittedName>
        <fullName evidence="8">GNAT family N-acetyltransferase</fullName>
    </submittedName>
</protein>
<dbReference type="OrthoDB" id="1112315at2"/>
<dbReference type="InterPro" id="IPR003447">
    <property type="entry name" value="FEMABX"/>
</dbReference>
<dbReference type="InterPro" id="IPR016181">
    <property type="entry name" value="Acyl_CoA_acyltransferase"/>
</dbReference>
<keyword evidence="9" id="KW-1185">Reference proteome</keyword>
<accession>A0A5B8VDH5</accession>
<keyword evidence="3" id="KW-0133">Cell shape</keyword>
<dbReference type="Gene3D" id="3.40.630.30">
    <property type="match status" value="2"/>
</dbReference>
<dbReference type="GO" id="GO:0008360">
    <property type="term" value="P:regulation of cell shape"/>
    <property type="evidence" value="ECO:0007669"/>
    <property type="project" value="UniProtKB-KW"/>
</dbReference>
<evidence type="ECO:0000313" key="9">
    <source>
        <dbReference type="Proteomes" id="UP000321533"/>
    </source>
</evidence>
<dbReference type="KEGG" id="pgin:FRZ67_17955"/>
<reference evidence="8 9" key="1">
    <citation type="journal article" date="2016" name="Int. J. Syst. Evol. Microbiol.">
        <title>Panacibacter ginsenosidivorans gen. nov., sp. nov., with ginsenoside converting activity isolated from soil of a ginseng field.</title>
        <authorList>
            <person name="Siddiqi M.Z."/>
            <person name="Muhammad Shafi S."/>
            <person name="Choi K.D."/>
            <person name="Im W.T."/>
        </authorList>
    </citation>
    <scope>NUCLEOTIDE SEQUENCE [LARGE SCALE GENOMIC DNA]</scope>
    <source>
        <strain evidence="8 9">Gsoil1550</strain>
    </source>
</reference>
<evidence type="ECO:0000313" key="8">
    <source>
        <dbReference type="EMBL" id="QEC69105.1"/>
    </source>
</evidence>
<keyword evidence="5" id="KW-0012">Acyltransferase</keyword>
<dbReference type="RefSeq" id="WP_147191824.1">
    <property type="nucleotide sequence ID" value="NZ_CP042435.1"/>
</dbReference>
<proteinExistence type="inferred from homology"/>
<dbReference type="SUPFAM" id="SSF55729">
    <property type="entry name" value="Acyl-CoA N-acyltransferases (Nat)"/>
    <property type="match status" value="1"/>
</dbReference>